<dbReference type="EMBL" id="VIGX01000152">
    <property type="protein sequence ID" value="TWS21955.1"/>
    <property type="molecule type" value="Genomic_DNA"/>
</dbReference>
<evidence type="ECO:0000313" key="6">
    <source>
        <dbReference type="Proteomes" id="UP000319375"/>
    </source>
</evidence>
<dbReference type="Proteomes" id="UP000319375">
    <property type="component" value="Unassembled WGS sequence"/>
</dbReference>
<feature type="non-terminal residue" evidence="5">
    <location>
        <position position="206"/>
    </location>
</feature>
<dbReference type="PANTHER" id="PTHR30146">
    <property type="entry name" value="LACI-RELATED TRANSCRIPTIONAL REPRESSOR"/>
    <property type="match status" value="1"/>
</dbReference>
<keyword evidence="2" id="KW-0238">DNA-binding</keyword>
<keyword evidence="3" id="KW-0804">Transcription</keyword>
<evidence type="ECO:0000313" key="5">
    <source>
        <dbReference type="EMBL" id="TWS21955.1"/>
    </source>
</evidence>
<dbReference type="GO" id="GO:0003700">
    <property type="term" value="F:DNA-binding transcription factor activity"/>
    <property type="evidence" value="ECO:0007669"/>
    <property type="project" value="TreeGrafter"/>
</dbReference>
<dbReference type="OrthoDB" id="37081at2"/>
<accession>A0A5C5RIL5</accession>
<feature type="domain" description="Periplasmic binding protein/LacI sugar binding" evidence="4">
    <location>
        <begin position="3"/>
        <end position="205"/>
    </location>
</feature>
<name>A0A5C5RIL5_9ACTN</name>
<feature type="non-terminal residue" evidence="5">
    <location>
        <position position="1"/>
    </location>
</feature>
<proteinExistence type="predicted"/>
<dbReference type="InterPro" id="IPR028082">
    <property type="entry name" value="Peripla_BP_I"/>
</dbReference>
<dbReference type="GO" id="GO:0000976">
    <property type="term" value="F:transcription cis-regulatory region binding"/>
    <property type="evidence" value="ECO:0007669"/>
    <property type="project" value="TreeGrafter"/>
</dbReference>
<dbReference type="PANTHER" id="PTHR30146:SF109">
    <property type="entry name" value="HTH-TYPE TRANSCRIPTIONAL REGULATOR GALS"/>
    <property type="match status" value="1"/>
</dbReference>
<dbReference type="Gene3D" id="3.40.50.2300">
    <property type="match status" value="2"/>
</dbReference>
<dbReference type="InterPro" id="IPR001761">
    <property type="entry name" value="Peripla_BP/Lac1_sug-bd_dom"/>
</dbReference>
<evidence type="ECO:0000256" key="2">
    <source>
        <dbReference type="ARBA" id="ARBA00023125"/>
    </source>
</evidence>
<evidence type="ECO:0000256" key="3">
    <source>
        <dbReference type="ARBA" id="ARBA00023163"/>
    </source>
</evidence>
<dbReference type="CDD" id="cd06267">
    <property type="entry name" value="PBP1_LacI_sugar_binding-like"/>
    <property type="match status" value="1"/>
</dbReference>
<keyword evidence="6" id="KW-1185">Reference proteome</keyword>
<reference evidence="5 6" key="1">
    <citation type="submission" date="2019-06" db="EMBL/GenBank/DDBJ databases">
        <title>Tsukamurella conjunctivitidis sp. nov., Tsukamurella assacharolytica sp. nov. and Tsukamurella sputae sp. nov. isolated from patients with conjunctivitis, bacteraemia (lymphoma) and respiratory infection (sputum) in Hong Kong.</title>
        <authorList>
            <person name="Teng J.L.L."/>
            <person name="Lee H.H."/>
            <person name="Fong J.Y.H."/>
            <person name="Fok K.M.N."/>
            <person name="Lau S.K.P."/>
            <person name="Woo P.C.Y."/>
        </authorList>
    </citation>
    <scope>NUCLEOTIDE SEQUENCE [LARGE SCALE GENOMIC DNA]</scope>
    <source>
        <strain evidence="5 6">HKU72</strain>
    </source>
</reference>
<dbReference type="RefSeq" id="WP_146489464.1">
    <property type="nucleotide sequence ID" value="NZ_VIGX01000152.1"/>
</dbReference>
<evidence type="ECO:0000259" key="4">
    <source>
        <dbReference type="Pfam" id="PF00532"/>
    </source>
</evidence>
<keyword evidence="1" id="KW-0805">Transcription regulation</keyword>
<dbReference type="AlphaFoldDB" id="A0A5C5RIL5"/>
<dbReference type="Pfam" id="PF00532">
    <property type="entry name" value="Peripla_BP_1"/>
    <property type="match status" value="1"/>
</dbReference>
<sequence>TGMVALILPDFDEWYPSAVLEGAQRRLQSKGFTTLVHSVDYLRGKPHLDLDVGPLRRRVDGVLVISLPLVGSEIVSVQSLGVPVVLVGNANPPLASISVDDVEIGLIATQHLLELGHTVIGHITGALDEVAPSMPAGARLEGWRQAMLEAGQDPDPDLVEHSYFDIGGGHDAMMELLNRRPDVTAVFAAADCIAAGAIRALEERGL</sequence>
<protein>
    <submittedName>
        <fullName evidence="5">LacI family transcriptional regulator</fullName>
    </submittedName>
</protein>
<organism evidence="5 6">
    <name type="scientific">Tsukamurella conjunctivitidis</name>
    <dbReference type="NCBI Taxonomy" id="2592068"/>
    <lineage>
        <taxon>Bacteria</taxon>
        <taxon>Bacillati</taxon>
        <taxon>Actinomycetota</taxon>
        <taxon>Actinomycetes</taxon>
        <taxon>Mycobacteriales</taxon>
        <taxon>Tsukamurellaceae</taxon>
        <taxon>Tsukamurella</taxon>
    </lineage>
</organism>
<comment type="caution">
    <text evidence="5">The sequence shown here is derived from an EMBL/GenBank/DDBJ whole genome shotgun (WGS) entry which is preliminary data.</text>
</comment>
<evidence type="ECO:0000256" key="1">
    <source>
        <dbReference type="ARBA" id="ARBA00023015"/>
    </source>
</evidence>
<gene>
    <name evidence="5" type="ORF">FK530_24805</name>
</gene>
<dbReference type="SUPFAM" id="SSF53822">
    <property type="entry name" value="Periplasmic binding protein-like I"/>
    <property type="match status" value="1"/>
</dbReference>